<sequence length="55" mass="5893">MTSLADLHVLMARLGHPVVQAAPAAGSRFVDGTPYRYEIPSVDAWAPRRSTSAPT</sequence>
<dbReference type="Proteomes" id="UP000605361">
    <property type="component" value="Unassembled WGS sequence"/>
</dbReference>
<keyword evidence="2" id="KW-1185">Reference proteome</keyword>
<reference evidence="1" key="1">
    <citation type="submission" date="2020-11" db="EMBL/GenBank/DDBJ databases">
        <title>Whole-genome analyses of Nonomuraea sp. K274.</title>
        <authorList>
            <person name="Veyisoglu A."/>
        </authorList>
    </citation>
    <scope>NUCLEOTIDE SEQUENCE</scope>
    <source>
        <strain evidence="1">K274</strain>
    </source>
</reference>
<dbReference type="RefSeq" id="WP_195899099.1">
    <property type="nucleotide sequence ID" value="NZ_JADOGI010000113.1"/>
</dbReference>
<accession>A0A931AGQ4</accession>
<comment type="caution">
    <text evidence="1">The sequence shown here is derived from an EMBL/GenBank/DDBJ whole genome shotgun (WGS) entry which is preliminary data.</text>
</comment>
<dbReference type="AlphaFoldDB" id="A0A931AGQ4"/>
<organism evidence="1 2">
    <name type="scientific">Nonomuraea cypriaca</name>
    <dbReference type="NCBI Taxonomy" id="1187855"/>
    <lineage>
        <taxon>Bacteria</taxon>
        <taxon>Bacillati</taxon>
        <taxon>Actinomycetota</taxon>
        <taxon>Actinomycetes</taxon>
        <taxon>Streptosporangiales</taxon>
        <taxon>Streptosporangiaceae</taxon>
        <taxon>Nonomuraea</taxon>
    </lineage>
</organism>
<evidence type="ECO:0000313" key="1">
    <source>
        <dbReference type="EMBL" id="MBF8190173.1"/>
    </source>
</evidence>
<evidence type="ECO:0000313" key="2">
    <source>
        <dbReference type="Proteomes" id="UP000605361"/>
    </source>
</evidence>
<name>A0A931AGQ4_9ACTN</name>
<dbReference type="EMBL" id="JADOGI010000113">
    <property type="protein sequence ID" value="MBF8190173.1"/>
    <property type="molecule type" value="Genomic_DNA"/>
</dbReference>
<protein>
    <submittedName>
        <fullName evidence="1">Uncharacterized protein</fullName>
    </submittedName>
</protein>
<proteinExistence type="predicted"/>
<gene>
    <name evidence="1" type="ORF">ITP53_31495</name>
</gene>